<name>A0ABW9RJX2_9BACT</name>
<dbReference type="PROSITE" id="PS00141">
    <property type="entry name" value="ASP_PROTEASE"/>
    <property type="match status" value="1"/>
</dbReference>
<reference evidence="2 3" key="1">
    <citation type="submission" date="2019-02" db="EMBL/GenBank/DDBJ databases">
        <authorList>
            <person name="Goldberg S.R."/>
            <person name="Haltli B.A."/>
            <person name="Correa H."/>
            <person name="Russell K.G."/>
        </authorList>
    </citation>
    <scope>NUCLEOTIDE SEQUENCE [LARGE SCALE GENOMIC DNA]</scope>
    <source>
        <strain evidence="2 3">JCM 16186</strain>
    </source>
</reference>
<keyword evidence="3" id="KW-1185">Reference proteome</keyword>
<dbReference type="EMBL" id="SMLW01000375">
    <property type="protein sequence ID" value="MTI24162.1"/>
    <property type="molecule type" value="Genomic_DNA"/>
</dbReference>
<evidence type="ECO:0008006" key="4">
    <source>
        <dbReference type="Google" id="ProtNLM"/>
    </source>
</evidence>
<proteinExistence type="predicted"/>
<dbReference type="Proteomes" id="UP000798808">
    <property type="component" value="Unassembled WGS sequence"/>
</dbReference>
<sequence>MNRTLFALAALLLLIFQSCNRTEKPENDHQVYKHLDSLYRNKAFFELKDEFNENKALLSDRDRLIIKAFTHAIFNNREVSNIAIDSVMRYHNASLSDSLKLQLLETKVNNSVFIGRYNDAFEATKAILALSGLSKEEKEDHENTLKIYDALKSSPGQTAMITESTLPISKDIAGLSRIPVSISNTEQQAVFDTGANLSVITDSLAMKCGLTTLGETFKVTALTGNEVGSHIALAESLTIGNTTLKNVVFLVFPESSLSFPSIGYQIDLIIGFPVIHALREVSIVNNANLHIPETTGDYAVTNMALDFLTPIVAVVQDSRTLPFTFDTGASSTQLYKSYFNLHEDAIVQSGKPDSVSIGGAGGAIKTAIYKTTFSAAIAQQPFRVDSAQVFFDHDLKKDIGMYGNLGQDIFQQFDTLTMNFERMFLRLN</sequence>
<comment type="caution">
    <text evidence="2">The sequence shown here is derived from an EMBL/GenBank/DDBJ whole genome shotgun (WGS) entry which is preliminary data.</text>
</comment>
<dbReference type="Gene3D" id="2.40.70.10">
    <property type="entry name" value="Acid Proteases"/>
    <property type="match status" value="2"/>
</dbReference>
<accession>A0ABW9RJX2</accession>
<organism evidence="2 3">
    <name type="scientific">Fulvivirga kasyanovii</name>
    <dbReference type="NCBI Taxonomy" id="396812"/>
    <lineage>
        <taxon>Bacteria</taxon>
        <taxon>Pseudomonadati</taxon>
        <taxon>Bacteroidota</taxon>
        <taxon>Cytophagia</taxon>
        <taxon>Cytophagales</taxon>
        <taxon>Fulvivirgaceae</taxon>
        <taxon>Fulvivirga</taxon>
    </lineage>
</organism>
<dbReference type="Pfam" id="PF13650">
    <property type="entry name" value="Asp_protease_2"/>
    <property type="match status" value="1"/>
</dbReference>
<dbReference type="RefSeq" id="WP_155169874.1">
    <property type="nucleotide sequence ID" value="NZ_BAAAFL010000055.1"/>
</dbReference>
<dbReference type="InterPro" id="IPR021109">
    <property type="entry name" value="Peptidase_aspartic_dom_sf"/>
</dbReference>
<dbReference type="InterPro" id="IPR001969">
    <property type="entry name" value="Aspartic_peptidase_AS"/>
</dbReference>
<gene>
    <name evidence="2" type="ORF">E1163_04305</name>
</gene>
<dbReference type="SUPFAM" id="SSF50630">
    <property type="entry name" value="Acid proteases"/>
    <property type="match status" value="1"/>
</dbReference>
<dbReference type="PROSITE" id="PS51257">
    <property type="entry name" value="PROKAR_LIPOPROTEIN"/>
    <property type="match status" value="1"/>
</dbReference>
<feature type="chain" id="PRO_5047543540" description="Peptidase A2 domain-containing protein" evidence="1">
    <location>
        <begin position="22"/>
        <end position="428"/>
    </location>
</feature>
<protein>
    <recommendedName>
        <fullName evidence="4">Peptidase A2 domain-containing protein</fullName>
    </recommendedName>
</protein>
<evidence type="ECO:0000313" key="2">
    <source>
        <dbReference type="EMBL" id="MTI24162.1"/>
    </source>
</evidence>
<evidence type="ECO:0000256" key="1">
    <source>
        <dbReference type="SAM" id="SignalP"/>
    </source>
</evidence>
<keyword evidence="1" id="KW-0732">Signal</keyword>
<feature type="signal peptide" evidence="1">
    <location>
        <begin position="1"/>
        <end position="21"/>
    </location>
</feature>
<evidence type="ECO:0000313" key="3">
    <source>
        <dbReference type="Proteomes" id="UP000798808"/>
    </source>
</evidence>